<keyword evidence="7" id="KW-0234">DNA repair</keyword>
<dbReference type="SUPFAM" id="SSF52540">
    <property type="entry name" value="P-loop containing nucleoside triphosphate hydrolases"/>
    <property type="match status" value="1"/>
</dbReference>
<dbReference type="InterPro" id="IPR027417">
    <property type="entry name" value="P-loop_NTPase"/>
</dbReference>
<sequence length="319" mass="35962">QIMIRNGLIQLVIGTHTLLQEKVEFKSLGMVIVDEQHRFGVEQRSHLSKKEPRPHLLAMSATPIPRTLALTVYGDLELSTIKELPRSRKLITTSLVNNESDYGNVLSRIREEVSKGRQAFIVCPFIEPSDSIPASAATTEYQRLNNGEFSDLRVGLLHGLMPLYDKQKIMDEVREKKIDVLIATPIIEVGVDIPNATVTVIMSAERFGLAQLHQLRGRVGRGKFNSYCFLVPTQDSELGHERLQILVQNSDGFNLSEEDLRIRGPGDYLGTKQSGWNQLKIATIEDRVLLQMAREEAKIIVSNDVNLRSQENEKLNIEL</sequence>
<feature type="domain" description="Helicase ATP-binding" evidence="8">
    <location>
        <begin position="1"/>
        <end position="81"/>
    </location>
</feature>
<dbReference type="PROSITE" id="PS51194">
    <property type="entry name" value="HELICASE_CTER"/>
    <property type="match status" value="1"/>
</dbReference>
<dbReference type="GO" id="GO:0003678">
    <property type="term" value="F:DNA helicase activity"/>
    <property type="evidence" value="ECO:0007669"/>
    <property type="project" value="TreeGrafter"/>
</dbReference>
<dbReference type="Gene3D" id="3.40.50.300">
    <property type="entry name" value="P-loop containing nucleotide triphosphate hydrolases"/>
    <property type="match status" value="2"/>
</dbReference>
<keyword evidence="4" id="KW-0347">Helicase</keyword>
<proteinExistence type="predicted"/>
<dbReference type="Pfam" id="PF19833">
    <property type="entry name" value="RecG_dom3_C"/>
    <property type="match status" value="1"/>
</dbReference>
<evidence type="ECO:0000256" key="3">
    <source>
        <dbReference type="ARBA" id="ARBA00022801"/>
    </source>
</evidence>
<dbReference type="EMBL" id="UINC01122624">
    <property type="protein sequence ID" value="SVC98551.1"/>
    <property type="molecule type" value="Genomic_DNA"/>
</dbReference>
<dbReference type="GO" id="GO:0016787">
    <property type="term" value="F:hydrolase activity"/>
    <property type="evidence" value="ECO:0007669"/>
    <property type="project" value="UniProtKB-KW"/>
</dbReference>
<evidence type="ECO:0008006" key="11">
    <source>
        <dbReference type="Google" id="ProtNLM"/>
    </source>
</evidence>
<dbReference type="Pfam" id="PF00270">
    <property type="entry name" value="DEAD"/>
    <property type="match status" value="1"/>
</dbReference>
<dbReference type="PROSITE" id="PS51192">
    <property type="entry name" value="HELICASE_ATP_BIND_1"/>
    <property type="match status" value="1"/>
</dbReference>
<dbReference type="SMART" id="SM00490">
    <property type="entry name" value="HELICc"/>
    <property type="match status" value="1"/>
</dbReference>
<keyword evidence="1" id="KW-0547">Nucleotide-binding</keyword>
<dbReference type="Pfam" id="PF00271">
    <property type="entry name" value="Helicase_C"/>
    <property type="match status" value="1"/>
</dbReference>
<organism evidence="10">
    <name type="scientific">marine metagenome</name>
    <dbReference type="NCBI Taxonomy" id="408172"/>
    <lineage>
        <taxon>unclassified sequences</taxon>
        <taxon>metagenomes</taxon>
        <taxon>ecological metagenomes</taxon>
    </lineage>
</organism>
<evidence type="ECO:0000256" key="6">
    <source>
        <dbReference type="ARBA" id="ARBA00023125"/>
    </source>
</evidence>
<keyword evidence="2" id="KW-0227">DNA damage</keyword>
<evidence type="ECO:0000256" key="1">
    <source>
        <dbReference type="ARBA" id="ARBA00022741"/>
    </source>
</evidence>
<evidence type="ECO:0000256" key="2">
    <source>
        <dbReference type="ARBA" id="ARBA00022763"/>
    </source>
</evidence>
<dbReference type="InterPro" id="IPR045562">
    <property type="entry name" value="RecG_dom3_C"/>
</dbReference>
<feature type="domain" description="Helicase C-terminal" evidence="9">
    <location>
        <begin position="101"/>
        <end position="261"/>
    </location>
</feature>
<dbReference type="GO" id="GO:0005524">
    <property type="term" value="F:ATP binding"/>
    <property type="evidence" value="ECO:0007669"/>
    <property type="project" value="UniProtKB-KW"/>
</dbReference>
<dbReference type="GO" id="GO:0006281">
    <property type="term" value="P:DNA repair"/>
    <property type="evidence" value="ECO:0007669"/>
    <property type="project" value="UniProtKB-KW"/>
</dbReference>
<keyword evidence="6" id="KW-0238">DNA-binding</keyword>
<gene>
    <name evidence="10" type="ORF">METZ01_LOCUS351405</name>
</gene>
<keyword evidence="5" id="KW-0067">ATP-binding</keyword>
<evidence type="ECO:0000256" key="4">
    <source>
        <dbReference type="ARBA" id="ARBA00022806"/>
    </source>
</evidence>
<dbReference type="InterPro" id="IPR011545">
    <property type="entry name" value="DEAD/DEAH_box_helicase_dom"/>
</dbReference>
<keyword evidence="3" id="KW-0378">Hydrolase</keyword>
<dbReference type="InterPro" id="IPR047112">
    <property type="entry name" value="RecG/Mfd"/>
</dbReference>
<dbReference type="InterPro" id="IPR014001">
    <property type="entry name" value="Helicase_ATP-bd"/>
</dbReference>
<name>A0A382RPJ6_9ZZZZ</name>
<feature type="non-terminal residue" evidence="10">
    <location>
        <position position="319"/>
    </location>
</feature>
<dbReference type="InterPro" id="IPR001650">
    <property type="entry name" value="Helicase_C-like"/>
</dbReference>
<reference evidence="10" key="1">
    <citation type="submission" date="2018-05" db="EMBL/GenBank/DDBJ databases">
        <authorList>
            <person name="Lanie J.A."/>
            <person name="Ng W.-L."/>
            <person name="Kazmierczak K.M."/>
            <person name="Andrzejewski T.M."/>
            <person name="Davidsen T.M."/>
            <person name="Wayne K.J."/>
            <person name="Tettelin H."/>
            <person name="Glass J.I."/>
            <person name="Rusch D."/>
            <person name="Podicherti R."/>
            <person name="Tsui H.-C.T."/>
            <person name="Winkler M.E."/>
        </authorList>
    </citation>
    <scope>NUCLEOTIDE SEQUENCE</scope>
</reference>
<feature type="non-terminal residue" evidence="10">
    <location>
        <position position="1"/>
    </location>
</feature>
<evidence type="ECO:0000259" key="8">
    <source>
        <dbReference type="PROSITE" id="PS51192"/>
    </source>
</evidence>
<evidence type="ECO:0000259" key="9">
    <source>
        <dbReference type="PROSITE" id="PS51194"/>
    </source>
</evidence>
<evidence type="ECO:0000256" key="5">
    <source>
        <dbReference type="ARBA" id="ARBA00022840"/>
    </source>
</evidence>
<protein>
    <recommendedName>
        <fullName evidence="11">Helicase C-terminal domain-containing protein</fullName>
    </recommendedName>
</protein>
<evidence type="ECO:0000313" key="10">
    <source>
        <dbReference type="EMBL" id="SVC98551.1"/>
    </source>
</evidence>
<dbReference type="AlphaFoldDB" id="A0A382RPJ6"/>
<evidence type="ECO:0000256" key="7">
    <source>
        <dbReference type="ARBA" id="ARBA00023204"/>
    </source>
</evidence>
<dbReference type="PANTHER" id="PTHR47964">
    <property type="entry name" value="ATP-DEPENDENT DNA HELICASE HOMOLOG RECG, CHLOROPLASTIC"/>
    <property type="match status" value="1"/>
</dbReference>
<dbReference type="PANTHER" id="PTHR47964:SF1">
    <property type="entry name" value="ATP-DEPENDENT DNA HELICASE HOMOLOG RECG, CHLOROPLASTIC"/>
    <property type="match status" value="1"/>
</dbReference>
<accession>A0A382RPJ6</accession>
<dbReference type="GO" id="GO:0003677">
    <property type="term" value="F:DNA binding"/>
    <property type="evidence" value="ECO:0007669"/>
    <property type="project" value="UniProtKB-KW"/>
</dbReference>